<evidence type="ECO:0000256" key="3">
    <source>
        <dbReference type="ARBA" id="ARBA00023125"/>
    </source>
</evidence>
<reference evidence="6 7" key="2">
    <citation type="journal article" date="2011" name="J. Bacteriol.">
        <title>Complete genome sequence of strain HTCC2503T of Parvularcula bermudensis, the type species of the order "Parvularculales" in the class Alphaproteobacteria.</title>
        <authorList>
            <person name="Oh H.M."/>
            <person name="Kang I."/>
            <person name="Vergin K.L."/>
            <person name="Kang D."/>
            <person name="Rhee K.H."/>
            <person name="Giovannoni S.J."/>
            <person name="Cho J.C."/>
        </authorList>
    </citation>
    <scope>NUCLEOTIDE SEQUENCE [LARGE SCALE GENOMIC DNA]</scope>
    <source>
        <strain evidence="7">ATCC BAA-594 / HTCC2503 / KCTC 12087</strain>
    </source>
</reference>
<evidence type="ECO:0000313" key="6">
    <source>
        <dbReference type="EMBL" id="ADM09288.1"/>
    </source>
</evidence>
<protein>
    <submittedName>
        <fullName evidence="6">Putative transcriptional regulator</fullName>
    </submittedName>
</protein>
<dbReference type="PRINTS" id="PR00039">
    <property type="entry name" value="HTHLYSR"/>
</dbReference>
<evidence type="ECO:0000313" key="7">
    <source>
        <dbReference type="Proteomes" id="UP000001302"/>
    </source>
</evidence>
<dbReference type="Proteomes" id="UP000001302">
    <property type="component" value="Chromosome"/>
</dbReference>
<dbReference type="HOGENOM" id="CLU_039613_1_4_5"/>
<dbReference type="InterPro" id="IPR036388">
    <property type="entry name" value="WH-like_DNA-bd_sf"/>
</dbReference>
<dbReference type="STRING" id="314260.PB2503_06092"/>
<dbReference type="SUPFAM" id="SSF53850">
    <property type="entry name" value="Periplasmic binding protein-like II"/>
    <property type="match status" value="1"/>
</dbReference>
<dbReference type="OrthoDB" id="1631201at2"/>
<evidence type="ECO:0000256" key="1">
    <source>
        <dbReference type="ARBA" id="ARBA00009437"/>
    </source>
</evidence>
<dbReference type="PANTHER" id="PTHR30579:SF7">
    <property type="entry name" value="HTH-TYPE TRANSCRIPTIONAL REGULATOR LRHA-RELATED"/>
    <property type="match status" value="1"/>
</dbReference>
<dbReference type="PANTHER" id="PTHR30579">
    <property type="entry name" value="TRANSCRIPTIONAL REGULATOR"/>
    <property type="match status" value="1"/>
</dbReference>
<dbReference type="EMBL" id="CP002156">
    <property type="protein sequence ID" value="ADM09288.1"/>
    <property type="molecule type" value="Genomic_DNA"/>
</dbReference>
<dbReference type="Gene3D" id="3.40.190.10">
    <property type="entry name" value="Periplasmic binding protein-like II"/>
    <property type="match status" value="2"/>
</dbReference>
<dbReference type="KEGG" id="pbr:PB2503_06092"/>
<keyword evidence="7" id="KW-1185">Reference proteome</keyword>
<dbReference type="Gene3D" id="1.10.10.10">
    <property type="entry name" value="Winged helix-like DNA-binding domain superfamily/Winged helix DNA-binding domain"/>
    <property type="match status" value="1"/>
</dbReference>
<dbReference type="GO" id="GO:0003700">
    <property type="term" value="F:DNA-binding transcription factor activity"/>
    <property type="evidence" value="ECO:0007669"/>
    <property type="project" value="InterPro"/>
</dbReference>
<dbReference type="PROSITE" id="PS50931">
    <property type="entry name" value="HTH_LYSR"/>
    <property type="match status" value="1"/>
</dbReference>
<organism evidence="6 7">
    <name type="scientific">Parvularcula bermudensis (strain ATCC BAA-594 / HTCC2503 / KCTC 12087)</name>
    <dbReference type="NCBI Taxonomy" id="314260"/>
    <lineage>
        <taxon>Bacteria</taxon>
        <taxon>Pseudomonadati</taxon>
        <taxon>Pseudomonadota</taxon>
        <taxon>Alphaproteobacteria</taxon>
        <taxon>Parvularculales</taxon>
        <taxon>Parvularculaceae</taxon>
        <taxon>Parvularcula</taxon>
    </lineage>
</organism>
<evidence type="ECO:0000256" key="2">
    <source>
        <dbReference type="ARBA" id="ARBA00023015"/>
    </source>
</evidence>
<dbReference type="InterPro" id="IPR050176">
    <property type="entry name" value="LTTR"/>
</dbReference>
<dbReference type="AlphaFoldDB" id="E0THJ2"/>
<dbReference type="InterPro" id="IPR036390">
    <property type="entry name" value="WH_DNA-bd_sf"/>
</dbReference>
<accession>E0THJ2</accession>
<dbReference type="RefSeq" id="WP_013300262.1">
    <property type="nucleotide sequence ID" value="NC_014414.1"/>
</dbReference>
<gene>
    <name evidence="6" type="ordered locus">PB2503_06092</name>
</gene>
<name>E0THJ2_PARBH</name>
<evidence type="ECO:0000259" key="5">
    <source>
        <dbReference type="PROSITE" id="PS50931"/>
    </source>
</evidence>
<sequence length="307" mass="33945">MNRNAPIRDLDPSLLRAFVSIVDAGTFARAAARLNRTQSALSMQVKRLEDVVDATLFDRNNRPPTLTIAGEKLLAYAREIVAVNDAALESLRSDKLSGRVRLGLMEDFATFHLPPMLSKFRRLFPDVLIEVETGLTSELKEMVGARFDAVIVMTPENGTEGEFLYRGKPLWGGAPGVDPVTHEVLPLALYWPGCFFRKWATEALDRAERRWHAQLIANSIGAVAAEVREGGCVSVFKDLTWPEGLCRLGCADGLPDLPNYELRLLRAPSADRGAAKAFADFLGEEVRSLHSDLDQRPALTVVKSERC</sequence>
<dbReference type="Pfam" id="PF00126">
    <property type="entry name" value="HTH_1"/>
    <property type="match status" value="1"/>
</dbReference>
<dbReference type="FunFam" id="1.10.10.10:FF:000001">
    <property type="entry name" value="LysR family transcriptional regulator"/>
    <property type="match status" value="1"/>
</dbReference>
<dbReference type="eggNOG" id="COG0583">
    <property type="taxonomic scope" value="Bacteria"/>
</dbReference>
<keyword evidence="3" id="KW-0238">DNA-binding</keyword>
<comment type="similarity">
    <text evidence="1">Belongs to the LysR transcriptional regulatory family.</text>
</comment>
<dbReference type="Pfam" id="PF03466">
    <property type="entry name" value="LysR_substrate"/>
    <property type="match status" value="1"/>
</dbReference>
<evidence type="ECO:0000256" key="4">
    <source>
        <dbReference type="ARBA" id="ARBA00023163"/>
    </source>
</evidence>
<feature type="domain" description="HTH lysR-type" evidence="5">
    <location>
        <begin position="10"/>
        <end position="67"/>
    </location>
</feature>
<dbReference type="SUPFAM" id="SSF46785">
    <property type="entry name" value="Winged helix' DNA-binding domain"/>
    <property type="match status" value="1"/>
</dbReference>
<dbReference type="InterPro" id="IPR000847">
    <property type="entry name" value="LysR_HTH_N"/>
</dbReference>
<keyword evidence="4" id="KW-0804">Transcription</keyword>
<keyword evidence="2" id="KW-0805">Transcription regulation</keyword>
<reference evidence="7" key="1">
    <citation type="submission" date="2010-08" db="EMBL/GenBank/DDBJ databases">
        <title>Genome sequence of Parvularcula bermudensis HTCC2503.</title>
        <authorList>
            <person name="Kang D.-M."/>
            <person name="Oh H.-M."/>
            <person name="Cho J.-C."/>
        </authorList>
    </citation>
    <scope>NUCLEOTIDE SEQUENCE [LARGE SCALE GENOMIC DNA]</scope>
    <source>
        <strain evidence="7">ATCC BAA-594 / HTCC2503 / KCTC 12087</strain>
    </source>
</reference>
<proteinExistence type="inferred from homology"/>
<dbReference type="InterPro" id="IPR005119">
    <property type="entry name" value="LysR_subst-bd"/>
</dbReference>
<dbReference type="GO" id="GO:0003677">
    <property type="term" value="F:DNA binding"/>
    <property type="evidence" value="ECO:0007669"/>
    <property type="project" value="UniProtKB-KW"/>
</dbReference>